<evidence type="ECO:0000256" key="2">
    <source>
        <dbReference type="SAM" id="SignalP"/>
    </source>
</evidence>
<accession>A0A811QTL4</accession>
<keyword evidence="4" id="KW-1185">Reference proteome</keyword>
<evidence type="ECO:0000256" key="1">
    <source>
        <dbReference type="SAM" id="MobiDB-lite"/>
    </source>
</evidence>
<sequence length="183" mass="20199">MSIGAAVQAFLVLLSSAFRPFRVNIIQGDEALWLYPTHVGASGTGSAPLLTDEQCQHAYADATRQWGHDKLTWHNNATHGNRNSHTWILTILCVRVRLRDSRGARKGRLDAGRGSSWSMETKPPHRGACPGRCRDGLGAGRYWSWLWTAIAKGFTPTVIMTGGVDRQCCTGSRIGRHDSSTRR</sequence>
<reference evidence="3" key="1">
    <citation type="submission" date="2020-10" db="EMBL/GenBank/DDBJ databases">
        <authorList>
            <person name="Han B."/>
            <person name="Lu T."/>
            <person name="Zhao Q."/>
            <person name="Huang X."/>
            <person name="Zhao Y."/>
        </authorList>
    </citation>
    <scope>NUCLEOTIDE SEQUENCE</scope>
</reference>
<keyword evidence="2" id="KW-0732">Signal</keyword>
<feature type="signal peptide" evidence="2">
    <location>
        <begin position="1"/>
        <end position="17"/>
    </location>
</feature>
<dbReference type="EMBL" id="CAJGYO010000011">
    <property type="protein sequence ID" value="CAD6259542.1"/>
    <property type="molecule type" value="Genomic_DNA"/>
</dbReference>
<organism evidence="3 4">
    <name type="scientific">Miscanthus lutarioriparius</name>
    <dbReference type="NCBI Taxonomy" id="422564"/>
    <lineage>
        <taxon>Eukaryota</taxon>
        <taxon>Viridiplantae</taxon>
        <taxon>Streptophyta</taxon>
        <taxon>Embryophyta</taxon>
        <taxon>Tracheophyta</taxon>
        <taxon>Spermatophyta</taxon>
        <taxon>Magnoliopsida</taxon>
        <taxon>Liliopsida</taxon>
        <taxon>Poales</taxon>
        <taxon>Poaceae</taxon>
        <taxon>PACMAD clade</taxon>
        <taxon>Panicoideae</taxon>
        <taxon>Andropogonodae</taxon>
        <taxon>Andropogoneae</taxon>
        <taxon>Saccharinae</taxon>
        <taxon>Miscanthus</taxon>
    </lineage>
</organism>
<protein>
    <submittedName>
        <fullName evidence="3">Uncharacterized protein</fullName>
    </submittedName>
</protein>
<name>A0A811QTL4_9POAL</name>
<dbReference type="AlphaFoldDB" id="A0A811QTL4"/>
<gene>
    <name evidence="3" type="ORF">NCGR_LOCUS42979</name>
</gene>
<evidence type="ECO:0000313" key="3">
    <source>
        <dbReference type="EMBL" id="CAD6259542.1"/>
    </source>
</evidence>
<feature type="region of interest" description="Disordered" evidence="1">
    <location>
        <begin position="105"/>
        <end position="125"/>
    </location>
</feature>
<feature type="chain" id="PRO_5032708084" evidence="2">
    <location>
        <begin position="18"/>
        <end position="183"/>
    </location>
</feature>
<evidence type="ECO:0000313" key="4">
    <source>
        <dbReference type="Proteomes" id="UP000604825"/>
    </source>
</evidence>
<proteinExistence type="predicted"/>
<dbReference type="Proteomes" id="UP000604825">
    <property type="component" value="Unassembled WGS sequence"/>
</dbReference>
<comment type="caution">
    <text evidence="3">The sequence shown here is derived from an EMBL/GenBank/DDBJ whole genome shotgun (WGS) entry which is preliminary data.</text>
</comment>